<dbReference type="SUPFAM" id="SSF47323">
    <property type="entry name" value="Anticodon-binding domain of a subclass of class I aminoacyl-tRNA synthetases"/>
    <property type="match status" value="1"/>
</dbReference>
<dbReference type="NCBIfam" id="TIGR00456">
    <property type="entry name" value="argS"/>
    <property type="match status" value="1"/>
</dbReference>
<evidence type="ECO:0000313" key="13">
    <source>
        <dbReference type="Proteomes" id="UP000324517"/>
    </source>
</evidence>
<dbReference type="GO" id="GO:0006420">
    <property type="term" value="P:arginyl-tRNA aminoacylation"/>
    <property type="evidence" value="ECO:0007669"/>
    <property type="project" value="UniProtKB-UniRule"/>
</dbReference>
<dbReference type="SUPFAM" id="SSF52374">
    <property type="entry name" value="Nucleotidylyl transferase"/>
    <property type="match status" value="1"/>
</dbReference>
<dbReference type="PANTHER" id="PTHR11956:SF5">
    <property type="entry name" value="ARGININE--TRNA LIGASE, CYTOPLASMIC"/>
    <property type="match status" value="1"/>
</dbReference>
<dbReference type="Gene3D" id="3.40.50.620">
    <property type="entry name" value="HUPs"/>
    <property type="match status" value="1"/>
</dbReference>
<evidence type="ECO:0000259" key="10">
    <source>
        <dbReference type="SMART" id="SM00836"/>
    </source>
</evidence>
<comment type="catalytic activity">
    <reaction evidence="7 8">
        <text>tRNA(Arg) + L-arginine + ATP = L-arginyl-tRNA(Arg) + AMP + diphosphate</text>
        <dbReference type="Rhea" id="RHEA:20301"/>
        <dbReference type="Rhea" id="RHEA-COMP:9658"/>
        <dbReference type="Rhea" id="RHEA-COMP:9673"/>
        <dbReference type="ChEBI" id="CHEBI:30616"/>
        <dbReference type="ChEBI" id="CHEBI:32682"/>
        <dbReference type="ChEBI" id="CHEBI:33019"/>
        <dbReference type="ChEBI" id="CHEBI:78442"/>
        <dbReference type="ChEBI" id="CHEBI:78513"/>
        <dbReference type="ChEBI" id="CHEBI:456215"/>
        <dbReference type="EC" id="6.1.1.19"/>
    </reaction>
</comment>
<evidence type="ECO:0000256" key="8">
    <source>
        <dbReference type="HAMAP-Rule" id="MF_00123"/>
    </source>
</evidence>
<evidence type="ECO:0000256" key="7">
    <source>
        <dbReference type="ARBA" id="ARBA00049339"/>
    </source>
</evidence>
<dbReference type="RefSeq" id="WP_148978525.1">
    <property type="nucleotide sequence ID" value="NZ_JBNILM010000003.1"/>
</dbReference>
<dbReference type="PRINTS" id="PR01038">
    <property type="entry name" value="TRNASYNTHARG"/>
</dbReference>
<evidence type="ECO:0000256" key="3">
    <source>
        <dbReference type="ARBA" id="ARBA00022741"/>
    </source>
</evidence>
<dbReference type="InterPro" id="IPR035684">
    <property type="entry name" value="ArgRS_core"/>
</dbReference>
<feature type="domain" description="DALR anticodon binding" evidence="10">
    <location>
        <begin position="449"/>
        <end position="561"/>
    </location>
</feature>
<name>A0A5D4TG51_9BACI</name>
<keyword evidence="4 8" id="KW-0067">ATP-binding</keyword>
<comment type="similarity">
    <text evidence="1 8 9">Belongs to the class-I aminoacyl-tRNA synthetase family.</text>
</comment>
<dbReference type="Pfam" id="PF03485">
    <property type="entry name" value="Arg_tRNA_synt_N"/>
    <property type="match status" value="1"/>
</dbReference>
<dbReference type="Gene3D" id="3.30.1360.70">
    <property type="entry name" value="Arginyl tRNA synthetase N-terminal domain"/>
    <property type="match status" value="1"/>
</dbReference>
<dbReference type="GO" id="GO:0004814">
    <property type="term" value="F:arginine-tRNA ligase activity"/>
    <property type="evidence" value="ECO:0007669"/>
    <property type="project" value="UniProtKB-UniRule"/>
</dbReference>
<evidence type="ECO:0000256" key="6">
    <source>
        <dbReference type="ARBA" id="ARBA00023146"/>
    </source>
</evidence>
<dbReference type="HAMAP" id="MF_00123">
    <property type="entry name" value="Arg_tRNA_synth"/>
    <property type="match status" value="1"/>
</dbReference>
<keyword evidence="8" id="KW-0963">Cytoplasm</keyword>
<evidence type="ECO:0000256" key="4">
    <source>
        <dbReference type="ARBA" id="ARBA00022840"/>
    </source>
</evidence>
<evidence type="ECO:0000256" key="1">
    <source>
        <dbReference type="ARBA" id="ARBA00005594"/>
    </source>
</evidence>
<evidence type="ECO:0000313" key="12">
    <source>
        <dbReference type="EMBL" id="TYS73512.1"/>
    </source>
</evidence>
<dbReference type="SMART" id="SM00836">
    <property type="entry name" value="DALR_1"/>
    <property type="match status" value="1"/>
</dbReference>
<dbReference type="PANTHER" id="PTHR11956">
    <property type="entry name" value="ARGINYL-TRNA SYNTHETASE"/>
    <property type="match status" value="1"/>
</dbReference>
<comment type="subunit">
    <text evidence="8">Monomer.</text>
</comment>
<keyword evidence="5 8" id="KW-0648">Protein biosynthesis</keyword>
<feature type="domain" description="Arginyl tRNA synthetase N-terminal" evidence="11">
    <location>
        <begin position="1"/>
        <end position="83"/>
    </location>
</feature>
<gene>
    <name evidence="8" type="primary">argS</name>
    <name evidence="12" type="ORF">FZC75_04055</name>
</gene>
<dbReference type="Pfam" id="PF05746">
    <property type="entry name" value="DALR_1"/>
    <property type="match status" value="1"/>
</dbReference>
<dbReference type="SMART" id="SM01016">
    <property type="entry name" value="Arg_tRNA_synt_N"/>
    <property type="match status" value="1"/>
</dbReference>
<evidence type="ECO:0000256" key="5">
    <source>
        <dbReference type="ARBA" id="ARBA00022917"/>
    </source>
</evidence>
<dbReference type="Proteomes" id="UP000324517">
    <property type="component" value="Unassembled WGS sequence"/>
</dbReference>
<proteinExistence type="inferred from homology"/>
<organism evidence="12 13">
    <name type="scientific">Sutcliffiella horikoshii</name>
    <dbReference type="NCBI Taxonomy" id="79883"/>
    <lineage>
        <taxon>Bacteria</taxon>
        <taxon>Bacillati</taxon>
        <taxon>Bacillota</taxon>
        <taxon>Bacilli</taxon>
        <taxon>Bacillales</taxon>
        <taxon>Bacillaceae</taxon>
        <taxon>Sutcliffiella</taxon>
    </lineage>
</organism>
<reference evidence="12 13" key="1">
    <citation type="submission" date="2019-08" db="EMBL/GenBank/DDBJ databases">
        <title>Bacillus genomes from the desert of Cuatro Cienegas, Coahuila.</title>
        <authorList>
            <person name="Olmedo-Alvarez G."/>
        </authorList>
    </citation>
    <scope>NUCLEOTIDE SEQUENCE [LARGE SCALE GENOMIC DNA]</scope>
    <source>
        <strain evidence="12 13">CH98b_3T</strain>
    </source>
</reference>
<dbReference type="AlphaFoldDB" id="A0A5D4TG51"/>
<evidence type="ECO:0000256" key="9">
    <source>
        <dbReference type="RuleBase" id="RU363038"/>
    </source>
</evidence>
<dbReference type="InterPro" id="IPR036695">
    <property type="entry name" value="Arg-tRNA-synth_N_sf"/>
</dbReference>
<keyword evidence="2 8" id="KW-0436">Ligase</keyword>
<dbReference type="InterPro" id="IPR008909">
    <property type="entry name" value="DALR_anticod-bd"/>
</dbReference>
<dbReference type="EMBL" id="VTET01000002">
    <property type="protein sequence ID" value="TYS73512.1"/>
    <property type="molecule type" value="Genomic_DNA"/>
</dbReference>
<dbReference type="GO" id="GO:0005737">
    <property type="term" value="C:cytoplasm"/>
    <property type="evidence" value="ECO:0007669"/>
    <property type="project" value="UniProtKB-SubCell"/>
</dbReference>
<dbReference type="InterPro" id="IPR014729">
    <property type="entry name" value="Rossmann-like_a/b/a_fold"/>
</dbReference>
<dbReference type="GO" id="GO:0005524">
    <property type="term" value="F:ATP binding"/>
    <property type="evidence" value="ECO:0007669"/>
    <property type="project" value="UniProtKB-UniRule"/>
</dbReference>
<dbReference type="SUPFAM" id="SSF55190">
    <property type="entry name" value="Arginyl-tRNA synthetase (ArgRS), N-terminal 'additional' domain"/>
    <property type="match status" value="1"/>
</dbReference>
<protein>
    <recommendedName>
        <fullName evidence="8">Arginine--tRNA ligase</fullName>
        <ecNumber evidence="8">6.1.1.19</ecNumber>
    </recommendedName>
    <alternativeName>
        <fullName evidence="8">Arginyl-tRNA synthetase</fullName>
        <shortName evidence="8">ArgRS</shortName>
    </alternativeName>
</protein>
<dbReference type="FunFam" id="3.40.50.620:FF:000116">
    <property type="entry name" value="Arginine--tRNA ligase"/>
    <property type="match status" value="1"/>
</dbReference>
<dbReference type="CDD" id="cd07956">
    <property type="entry name" value="Anticodon_Ia_Arg"/>
    <property type="match status" value="1"/>
</dbReference>
<evidence type="ECO:0000256" key="2">
    <source>
        <dbReference type="ARBA" id="ARBA00022598"/>
    </source>
</evidence>
<keyword evidence="3 8" id="KW-0547">Nucleotide-binding</keyword>
<accession>A0A5D4TG51</accession>
<dbReference type="Pfam" id="PF00750">
    <property type="entry name" value="tRNA-synt_1d"/>
    <property type="match status" value="1"/>
</dbReference>
<dbReference type="InterPro" id="IPR009080">
    <property type="entry name" value="tRNAsynth_Ia_anticodon-bd"/>
</dbReference>
<dbReference type="OrthoDB" id="9805987at2"/>
<comment type="subcellular location">
    <subcellularLocation>
        <location evidence="8">Cytoplasm</location>
    </subcellularLocation>
</comment>
<keyword evidence="6 8" id="KW-0030">Aminoacyl-tRNA synthetase</keyword>
<feature type="short sequence motif" description="'HIGH' region" evidence="8">
    <location>
        <begin position="121"/>
        <end position="131"/>
    </location>
</feature>
<dbReference type="CDD" id="cd00671">
    <property type="entry name" value="ArgRS_core"/>
    <property type="match status" value="1"/>
</dbReference>
<comment type="caution">
    <text evidence="12">The sequence shown here is derived from an EMBL/GenBank/DDBJ whole genome shotgun (WGS) entry which is preliminary data.</text>
</comment>
<sequence length="561" mass="63804">MKLTNLAAETLHSVIPELQLDKITQLLEKPKHAQHGDLSFPCFELAKMKRTAPPLLAADIAKQLRNAMIEKTEAVGPYVNIFFRKDMIQQKVVYKILKEKENYGTIHLKNKETIVLDLSSPNIAKPFSMGHLRSTVIGNAIANILEKSGFETVRINYLGDWGTQFGKLIAAYLKWGKEEKIRLNPIPELLKLYVKFHEEAAVNTDLNDEGRRWFKQLEEGNEQAVSLWKWFREESLKEFNKIYALLGVTFDSYQGEAFYNDKMDQVVQMLEEQDLLKESDGAQVVELDDPSLPPCLIKKSDGATLYATRDLAAALYRKKVYQFSKALYVVGQEQSIHFQQVKEVLKKANFDWAAEMHHIPFGLLLKDGKKMSTRKGKVVLLEEVLKEAIQLAERNIESKNPDLPHKSEVARQVGVGAVIFHDLKNYRVNSVEFSLEDMLKFEGETGPYVQYTYARANSILKKGKWTGEVIDKGLGDNYSWEVTKLLQEYPEVIANSNKAYDPSLVAKHIVDVCQAFNSWYGNVKFLQEDAEKGARLALVSATAIVIKESLRLLGIQAPQEM</sequence>
<dbReference type="InterPro" id="IPR001278">
    <property type="entry name" value="Arg-tRNA-ligase"/>
</dbReference>
<dbReference type="InterPro" id="IPR005148">
    <property type="entry name" value="Arg-tRNA-synth_N"/>
</dbReference>
<evidence type="ECO:0000259" key="11">
    <source>
        <dbReference type="SMART" id="SM01016"/>
    </source>
</evidence>
<dbReference type="Gene3D" id="1.10.730.10">
    <property type="entry name" value="Isoleucyl-tRNA Synthetase, Domain 1"/>
    <property type="match status" value="1"/>
</dbReference>
<dbReference type="EC" id="6.1.1.19" evidence="8"/>